<evidence type="ECO:0000313" key="1">
    <source>
        <dbReference type="EMBL" id="MBW0538076.1"/>
    </source>
</evidence>
<dbReference type="EMBL" id="AVOT02042658">
    <property type="protein sequence ID" value="MBW0538076.1"/>
    <property type="molecule type" value="Genomic_DNA"/>
</dbReference>
<protein>
    <submittedName>
        <fullName evidence="1">Uncharacterized protein</fullName>
    </submittedName>
</protein>
<evidence type="ECO:0000313" key="2">
    <source>
        <dbReference type="Proteomes" id="UP000765509"/>
    </source>
</evidence>
<dbReference type="OrthoDB" id="2518964at2759"/>
<dbReference type="Proteomes" id="UP000765509">
    <property type="component" value="Unassembled WGS sequence"/>
</dbReference>
<reference evidence="1" key="1">
    <citation type="submission" date="2021-03" db="EMBL/GenBank/DDBJ databases">
        <title>Draft genome sequence of rust myrtle Austropuccinia psidii MF-1, a brazilian biotype.</title>
        <authorList>
            <person name="Quecine M.C."/>
            <person name="Pachon D.M.R."/>
            <person name="Bonatelli M.L."/>
            <person name="Correr F.H."/>
            <person name="Franceschini L.M."/>
            <person name="Leite T.F."/>
            <person name="Margarido G.R.A."/>
            <person name="Almeida C.A."/>
            <person name="Ferrarezi J.A."/>
            <person name="Labate C.A."/>
        </authorList>
    </citation>
    <scope>NUCLEOTIDE SEQUENCE</scope>
    <source>
        <strain evidence="1">MF-1</strain>
    </source>
</reference>
<organism evidence="1 2">
    <name type="scientific">Austropuccinia psidii MF-1</name>
    <dbReference type="NCBI Taxonomy" id="1389203"/>
    <lineage>
        <taxon>Eukaryota</taxon>
        <taxon>Fungi</taxon>
        <taxon>Dikarya</taxon>
        <taxon>Basidiomycota</taxon>
        <taxon>Pucciniomycotina</taxon>
        <taxon>Pucciniomycetes</taxon>
        <taxon>Pucciniales</taxon>
        <taxon>Sphaerophragmiaceae</taxon>
        <taxon>Austropuccinia</taxon>
    </lineage>
</organism>
<sequence>MGDPPADIPNISNFKLHDKSDAVTKADKQADLINRFVTIAEKIQPKLLVTGENFNTWSRNMLEAWVTVFIGDTTYFDEPSRDSDYRRNLIALAFIQHSVERALFDSITSQLFMPNARNVHQAIKNRFNQASWSSIIQHASIILNPSNHSSDITQHALRLGEAVEAIENQIGTIDSNKIITLSLFFSLPHL</sequence>
<proteinExistence type="predicted"/>
<comment type="caution">
    <text evidence="1">The sequence shown here is derived from an EMBL/GenBank/DDBJ whole genome shotgun (WGS) entry which is preliminary data.</text>
</comment>
<gene>
    <name evidence="1" type="ORF">O181_077791</name>
</gene>
<name>A0A9Q3ICF1_9BASI</name>
<dbReference type="AlphaFoldDB" id="A0A9Q3ICF1"/>
<keyword evidence="2" id="KW-1185">Reference proteome</keyword>
<accession>A0A9Q3ICF1</accession>